<dbReference type="STRING" id="158189.SpiBuddy_0633"/>
<sequence>MKYMDEYAEHYKDCAWVGFEELEKFMEEALIHAGVPAPDAKIIGDVLIESDKRGIDSHGIGRLKPIYIDRIDMGIMNPVTEIEVIKDKDATAVLDAHNGMGHVAGYKAMEMAIEKAKKYGLGMVVVRNSNHYGIAGYFATMATKAGMLGITGTNARPSIAPTNGVENMLGTNPLTFGLPTDEEFPFVLDCATSVTQRGKIEVYGRAGKALPAGWVLDHEGKTRTDTQQVLEDLTTGKAALTPLGGIGEVTGGYKGFGYATVVEILSAALQDGAWMKALNGFDDEHKAIPYPLGHFFIAIDPEHFMGLDTFKRIAGSICRELRASKLAPGEDYIFTAGEKEYLSYQFRKEHGCPVPPSLQKVMVTLRDRFKMNYSWDFEKK</sequence>
<dbReference type="EMBL" id="CP002541">
    <property type="protein sequence ID" value="ADY12460.1"/>
    <property type="molecule type" value="Genomic_DNA"/>
</dbReference>
<dbReference type="SUPFAM" id="SSF89733">
    <property type="entry name" value="L-sulfolactate dehydrogenase-like"/>
    <property type="match status" value="1"/>
</dbReference>
<dbReference type="Gene3D" id="3.30.1370.60">
    <property type="entry name" value="Hypothetical oxidoreductase yiak, domain 2"/>
    <property type="match status" value="1"/>
</dbReference>
<dbReference type="OrthoDB" id="9769447at2"/>
<reference evidence="4" key="1">
    <citation type="submission" date="2011-02" db="EMBL/GenBank/DDBJ databases">
        <title>Complete sequence of Spirochaeta sp. Buddy.</title>
        <authorList>
            <person name="Lucas S."/>
            <person name="Copeland A."/>
            <person name="Lapidus A."/>
            <person name="Cheng J.-F."/>
            <person name="Goodwin L."/>
            <person name="Pitluck S."/>
            <person name="Zeytun A."/>
            <person name="Detter J.C."/>
            <person name="Han C."/>
            <person name="Tapia R."/>
            <person name="Land M."/>
            <person name="Hauser L."/>
            <person name="Kyrpides N."/>
            <person name="Ivanova N."/>
            <person name="Mikhailova N."/>
            <person name="Pagani I."/>
            <person name="Ritalahti K.M."/>
            <person name="Loeffler F.E."/>
            <person name="Woyke T."/>
        </authorList>
    </citation>
    <scope>NUCLEOTIDE SEQUENCE [LARGE SCALE GENOMIC DNA]</scope>
    <source>
        <strain evidence="4">ATCC BAA-1886 / DSM 22777 / Buddy</strain>
    </source>
</reference>
<evidence type="ECO:0000256" key="1">
    <source>
        <dbReference type="ARBA" id="ARBA00006056"/>
    </source>
</evidence>
<dbReference type="KEGG" id="sbu:SpiBuddy_0633"/>
<dbReference type="InterPro" id="IPR003767">
    <property type="entry name" value="Malate/L-lactate_DH-like"/>
</dbReference>
<organism evidence="3 4">
    <name type="scientific">Sphaerochaeta globosa (strain ATCC BAA-1886 / DSM 22777 / Buddy)</name>
    <name type="common">Spirochaeta sp. (strain Buddy)</name>
    <dbReference type="NCBI Taxonomy" id="158189"/>
    <lineage>
        <taxon>Bacteria</taxon>
        <taxon>Pseudomonadati</taxon>
        <taxon>Spirochaetota</taxon>
        <taxon>Spirochaetia</taxon>
        <taxon>Spirochaetales</taxon>
        <taxon>Sphaerochaetaceae</taxon>
        <taxon>Sphaerochaeta</taxon>
    </lineage>
</organism>
<dbReference type="PANTHER" id="PTHR11091:SF0">
    <property type="entry name" value="MALATE DEHYDROGENASE"/>
    <property type="match status" value="1"/>
</dbReference>
<dbReference type="InterPro" id="IPR036111">
    <property type="entry name" value="Mal/L-sulfo/L-lacto_DH-like_sf"/>
</dbReference>
<dbReference type="Gene3D" id="1.10.1530.10">
    <property type="match status" value="1"/>
</dbReference>
<evidence type="ECO:0000256" key="2">
    <source>
        <dbReference type="ARBA" id="ARBA00023002"/>
    </source>
</evidence>
<dbReference type="Pfam" id="PF02615">
    <property type="entry name" value="Ldh_2"/>
    <property type="match status" value="1"/>
</dbReference>
<dbReference type="AlphaFoldDB" id="F0RY36"/>
<name>F0RY36_SPHGB</name>
<dbReference type="InterPro" id="IPR043143">
    <property type="entry name" value="Mal/L-sulf/L-lact_DH-like_NADP"/>
</dbReference>
<comment type="similarity">
    <text evidence="1">Belongs to the LDH2/MDH2 oxidoreductase family.</text>
</comment>
<dbReference type="Proteomes" id="UP000008466">
    <property type="component" value="Chromosome"/>
</dbReference>
<dbReference type="GO" id="GO:0030060">
    <property type="term" value="F:L-malate dehydrogenase (NAD+) activity"/>
    <property type="evidence" value="ECO:0007669"/>
    <property type="project" value="UniProtKB-EC"/>
</dbReference>
<keyword evidence="4" id="KW-1185">Reference proteome</keyword>
<proteinExistence type="inferred from homology"/>
<dbReference type="HOGENOM" id="CLU_040452_3_0_12"/>
<dbReference type="EC" id="1.1.1.37" evidence="3"/>
<dbReference type="PANTHER" id="PTHR11091">
    <property type="entry name" value="OXIDOREDUCTASE-RELATED"/>
    <property type="match status" value="1"/>
</dbReference>
<protein>
    <submittedName>
        <fullName evidence="3">Malate dehydrogenase</fullName>
        <ecNumber evidence="3">1.1.1.37</ecNumber>
    </submittedName>
</protein>
<dbReference type="RefSeq" id="WP_013606313.1">
    <property type="nucleotide sequence ID" value="NC_015152.1"/>
</dbReference>
<dbReference type="InterPro" id="IPR043144">
    <property type="entry name" value="Mal/L-sulf/L-lact_DH-like_ah"/>
</dbReference>
<evidence type="ECO:0000313" key="4">
    <source>
        <dbReference type="Proteomes" id="UP000008466"/>
    </source>
</evidence>
<evidence type="ECO:0000313" key="3">
    <source>
        <dbReference type="EMBL" id="ADY12460.1"/>
    </source>
</evidence>
<accession>F0RY36</accession>
<gene>
    <name evidence="3" type="ordered locus">SpiBuddy_0633</name>
</gene>
<keyword evidence="2 3" id="KW-0560">Oxidoreductase</keyword>
<dbReference type="eggNOG" id="COG2055">
    <property type="taxonomic scope" value="Bacteria"/>
</dbReference>